<reference evidence="1" key="1">
    <citation type="journal article" date="2023" name="Mol. Biol. Evol.">
        <title>Third-Generation Sequencing Reveals the Adaptive Role of the Epigenome in Three Deep-Sea Polychaetes.</title>
        <authorList>
            <person name="Perez M."/>
            <person name="Aroh O."/>
            <person name="Sun Y."/>
            <person name="Lan Y."/>
            <person name="Juniper S.K."/>
            <person name="Young C.R."/>
            <person name="Angers B."/>
            <person name="Qian P.Y."/>
        </authorList>
    </citation>
    <scope>NUCLEOTIDE SEQUENCE</scope>
    <source>
        <strain evidence="1">P08H-3</strain>
    </source>
</reference>
<gene>
    <name evidence="1" type="ORF">LSH36_165g01013</name>
</gene>
<dbReference type="Proteomes" id="UP001208570">
    <property type="component" value="Unassembled WGS sequence"/>
</dbReference>
<accession>A0AAD9N6A7</accession>
<dbReference type="AlphaFoldDB" id="A0AAD9N6A7"/>
<protein>
    <submittedName>
        <fullName evidence="1">Uncharacterized protein</fullName>
    </submittedName>
</protein>
<organism evidence="1 2">
    <name type="scientific">Paralvinella palmiformis</name>
    <dbReference type="NCBI Taxonomy" id="53620"/>
    <lineage>
        <taxon>Eukaryota</taxon>
        <taxon>Metazoa</taxon>
        <taxon>Spiralia</taxon>
        <taxon>Lophotrochozoa</taxon>
        <taxon>Annelida</taxon>
        <taxon>Polychaeta</taxon>
        <taxon>Sedentaria</taxon>
        <taxon>Canalipalpata</taxon>
        <taxon>Terebellida</taxon>
        <taxon>Terebelliformia</taxon>
        <taxon>Alvinellidae</taxon>
        <taxon>Paralvinella</taxon>
    </lineage>
</organism>
<dbReference type="EMBL" id="JAODUP010000165">
    <property type="protein sequence ID" value="KAK2158692.1"/>
    <property type="molecule type" value="Genomic_DNA"/>
</dbReference>
<comment type="caution">
    <text evidence="1">The sequence shown here is derived from an EMBL/GenBank/DDBJ whole genome shotgun (WGS) entry which is preliminary data.</text>
</comment>
<name>A0AAD9N6A7_9ANNE</name>
<evidence type="ECO:0000313" key="1">
    <source>
        <dbReference type="EMBL" id="KAK2158692.1"/>
    </source>
</evidence>
<proteinExistence type="predicted"/>
<sequence>MAETTIKRSAVLQQPMYGFETKIYPIEHLKERMPDSVDLDSALESLNIDHHDPDEYLEQLKQTVEANSNIKMKGPCTPASIVRMTGACTPSGSVKMTDACTPSGIVKMTDACTPSGIVKMTDACTPSEDTDEAMVSWIEDGFMDRAVSDPERHNP</sequence>
<evidence type="ECO:0000313" key="2">
    <source>
        <dbReference type="Proteomes" id="UP001208570"/>
    </source>
</evidence>
<keyword evidence="2" id="KW-1185">Reference proteome</keyword>